<gene>
    <name evidence="7" type="ORF">STRTUCAR8_05247</name>
</gene>
<evidence type="ECO:0000256" key="3">
    <source>
        <dbReference type="ARBA" id="ARBA00022801"/>
    </source>
</evidence>
<dbReference type="Pfam" id="PF00561">
    <property type="entry name" value="Abhydrolase_1"/>
    <property type="match status" value="1"/>
</dbReference>
<keyword evidence="2 4" id="KW-0732">Signal</keyword>
<dbReference type="SUPFAM" id="SSF53474">
    <property type="entry name" value="alpha/beta-Hydrolases"/>
    <property type="match status" value="1"/>
</dbReference>
<keyword evidence="8" id="KW-1185">Reference proteome</keyword>
<accession>L7FDK2</accession>
<evidence type="ECO:0000256" key="2">
    <source>
        <dbReference type="ARBA" id="ARBA00022729"/>
    </source>
</evidence>
<evidence type="ECO:0000313" key="7">
    <source>
        <dbReference type="EMBL" id="ELP69367.1"/>
    </source>
</evidence>
<dbReference type="Pfam" id="PF08386">
    <property type="entry name" value="Abhydrolase_4"/>
    <property type="match status" value="1"/>
</dbReference>
<dbReference type="GO" id="GO:0016787">
    <property type="term" value="F:hydrolase activity"/>
    <property type="evidence" value="ECO:0007669"/>
    <property type="project" value="UniProtKB-KW"/>
</dbReference>
<dbReference type="PANTHER" id="PTHR43248:SF29">
    <property type="entry name" value="TRIPEPTIDYL AMINOPEPTIDASE"/>
    <property type="match status" value="1"/>
</dbReference>
<dbReference type="Gene3D" id="3.40.50.1820">
    <property type="entry name" value="alpha/beta hydrolase"/>
    <property type="match status" value="1"/>
</dbReference>
<feature type="chain" id="PRO_5003973446" evidence="4">
    <location>
        <begin position="33"/>
        <end position="512"/>
    </location>
</feature>
<evidence type="ECO:0000256" key="1">
    <source>
        <dbReference type="ARBA" id="ARBA00010088"/>
    </source>
</evidence>
<organism evidence="7 8">
    <name type="scientific">Streptomyces turgidiscabies (strain Car8)</name>
    <dbReference type="NCBI Taxonomy" id="698760"/>
    <lineage>
        <taxon>Bacteria</taxon>
        <taxon>Bacillati</taxon>
        <taxon>Actinomycetota</taxon>
        <taxon>Actinomycetes</taxon>
        <taxon>Kitasatosporales</taxon>
        <taxon>Streptomycetaceae</taxon>
        <taxon>Streptomyces</taxon>
    </lineage>
</organism>
<dbReference type="InterPro" id="IPR029058">
    <property type="entry name" value="AB_hydrolase_fold"/>
</dbReference>
<dbReference type="STRING" id="85558.T45_01002"/>
<dbReference type="InterPro" id="IPR051601">
    <property type="entry name" value="Serine_prot/Carboxylest_S33"/>
</dbReference>
<dbReference type="EMBL" id="AEJB01000150">
    <property type="protein sequence ID" value="ELP69367.1"/>
    <property type="molecule type" value="Genomic_DNA"/>
</dbReference>
<evidence type="ECO:0000259" key="5">
    <source>
        <dbReference type="Pfam" id="PF00561"/>
    </source>
</evidence>
<dbReference type="InterPro" id="IPR000073">
    <property type="entry name" value="AB_hydrolase_1"/>
</dbReference>
<feature type="signal peptide" evidence="4">
    <location>
        <begin position="1"/>
        <end position="32"/>
    </location>
</feature>
<feature type="domain" description="Peptidase S33 tripeptidyl aminopeptidase-like C-terminal" evidence="6">
    <location>
        <begin position="413"/>
        <end position="510"/>
    </location>
</feature>
<protein>
    <submittedName>
        <fullName evidence="7">Hydrolase, alpha/beta domain protein</fullName>
    </submittedName>
</protein>
<dbReference type="PATRIC" id="fig|698760.3.peg.1932"/>
<dbReference type="PANTHER" id="PTHR43248">
    <property type="entry name" value="2-SUCCINYL-6-HYDROXY-2,4-CYCLOHEXADIENE-1-CARBOXYLATE SYNTHASE"/>
    <property type="match status" value="1"/>
</dbReference>
<feature type="domain" description="AB hydrolase-1" evidence="5">
    <location>
        <begin position="106"/>
        <end position="305"/>
    </location>
</feature>
<evidence type="ECO:0000259" key="6">
    <source>
        <dbReference type="Pfam" id="PF08386"/>
    </source>
</evidence>
<sequence length="512" mass="56078">MGKQSLVMRTAHKAALVAVGLIVSLCIPTAQATATEADRAPAAALDRYYDQRPAWHRCGTAAEYPADLRCATLEVPLDYTRPAGPTLRMEISRLRTSVPGKRHGVLLSNPGGPGAGGLGNPLAYKEIMPKSVRDRYDLVGFDPRGTGASSPLNCGLTTTELDWPRAYRPASFDRNTASARGFAAKCVARDRARLPYLTTRNTARDMDVIRAVLGEKRISYMGLSYGTYLGAVYTQMFPARRDRVVLDSSVDPNRFGRGTYQAMAEGVEPAFRDWTRLVAGRDHTYHLGDTPAEVRAAFFRLLARADSTPLKYNGSDLDFEDRAVTGADIRESLRPMFFYDPYQAARDVVSLRKARATRPDPQPSDDAADPFDANFQALHWAVVCADNSVSWPRDPARYRHDAIRDGARLPLYGDFTSDITPCAFWPRGAEPATRVDNTGGALILQNQWDSQTPAASGQAMHRALRGSRLVQVRGGRDHGVYGIPATPACATNAVNTYLVTGRLPSHDVTCRA</sequence>
<evidence type="ECO:0000313" key="8">
    <source>
        <dbReference type="Proteomes" id="UP000010931"/>
    </source>
</evidence>
<comment type="caution">
    <text evidence="7">The sequence shown here is derived from an EMBL/GenBank/DDBJ whole genome shotgun (WGS) entry which is preliminary data.</text>
</comment>
<name>L7FDK2_STRT8</name>
<comment type="similarity">
    <text evidence="1">Belongs to the peptidase S33 family.</text>
</comment>
<dbReference type="AlphaFoldDB" id="L7FDK2"/>
<proteinExistence type="inferred from homology"/>
<keyword evidence="3 7" id="KW-0378">Hydrolase</keyword>
<reference evidence="7 8" key="1">
    <citation type="journal article" date="2011" name="Plasmid">
        <title>Streptomyces turgidiscabies Car8 contains a modular pathogenicity island that shares virulence genes with other actinobacterial plant pathogens.</title>
        <authorList>
            <person name="Huguet-Tapia J.C."/>
            <person name="Badger J.H."/>
            <person name="Loria R."/>
            <person name="Pettis G.S."/>
        </authorList>
    </citation>
    <scope>NUCLEOTIDE SEQUENCE [LARGE SCALE GENOMIC DNA]</scope>
    <source>
        <strain evidence="7 8">Car8</strain>
    </source>
</reference>
<dbReference type="InterPro" id="IPR013595">
    <property type="entry name" value="Pept_S33_TAP-like_C"/>
</dbReference>
<dbReference type="Proteomes" id="UP000010931">
    <property type="component" value="Unassembled WGS sequence"/>
</dbReference>
<evidence type="ECO:0000256" key="4">
    <source>
        <dbReference type="SAM" id="SignalP"/>
    </source>
</evidence>